<dbReference type="FunFam" id="3.20.20.140:FF:000014">
    <property type="entry name" value="5-methylthioadenosine/S-adenosylhomocysteine deaminase"/>
    <property type="match status" value="1"/>
</dbReference>
<protein>
    <submittedName>
        <fullName evidence="4">Hydrolase</fullName>
    </submittedName>
</protein>
<sequence length="454" mass="48099">MTPSSHGKPADLVITGCTVLVHDDRERIGFEEDAAIVVRDGAVDAVTTAAAAAGLTAADRIDARGQVALPGLINCHTHAPMVALRGLAEDLPTEEWFNDVVWPVESNLTERDVTLGARLACAEMIRAGVTAFADSYFAMDAVAAVVDACGMRAQLGQAYFSSQGPEAREASLEFALRHRDTAGGRITTALAPHAPYTVTDADLAATTELARDHGLPVHLHAAENRDQTDTSLARHGATPIQVLERTGILGTDVLIAHGTGITEADLPLLSRAEGRTAVATAPRGYLKFAWPDTTPVRALRGIGVPVGLATDGAASNNSLDVWESMALTSLIQKSAEGDPRWLTSRQALHHATVQSARAVGLGGSVGRIAPGLRADLILVDLTGPHTRPVHDLAATLVHSARSADVRTTIVDGRVLMRDRVLLTVDVPAVARELEERLPALTDRGHGRRLQEYDT</sequence>
<dbReference type="GO" id="GO:0016814">
    <property type="term" value="F:hydrolase activity, acting on carbon-nitrogen (but not peptide) bonds, in cyclic amidines"/>
    <property type="evidence" value="ECO:0007669"/>
    <property type="project" value="UniProtKB-ARBA"/>
</dbReference>
<evidence type="ECO:0000313" key="4">
    <source>
        <dbReference type="EMBL" id="ANJ06957.1"/>
    </source>
</evidence>
<dbReference type="Gene3D" id="3.20.20.140">
    <property type="entry name" value="Metal-dependent hydrolases"/>
    <property type="match status" value="1"/>
</dbReference>
<dbReference type="SUPFAM" id="SSF51556">
    <property type="entry name" value="Metallo-dependent hydrolases"/>
    <property type="match status" value="1"/>
</dbReference>
<dbReference type="InterPro" id="IPR032466">
    <property type="entry name" value="Metal_Hydrolase"/>
</dbReference>
<organism evidence="4 5">
    <name type="scientific">Streptomyces parvulus</name>
    <dbReference type="NCBI Taxonomy" id="146923"/>
    <lineage>
        <taxon>Bacteria</taxon>
        <taxon>Bacillati</taxon>
        <taxon>Actinomycetota</taxon>
        <taxon>Actinomycetes</taxon>
        <taxon>Kitasatosporales</taxon>
        <taxon>Streptomycetaceae</taxon>
        <taxon>Streptomyces</taxon>
    </lineage>
</organism>
<dbReference type="InterPro" id="IPR011059">
    <property type="entry name" value="Metal-dep_hydrolase_composite"/>
</dbReference>
<dbReference type="Pfam" id="PF01979">
    <property type="entry name" value="Amidohydro_1"/>
    <property type="match status" value="1"/>
</dbReference>
<dbReference type="Proteomes" id="UP000078468">
    <property type="component" value="Chromosome"/>
</dbReference>
<dbReference type="InterPro" id="IPR006680">
    <property type="entry name" value="Amidohydro-rel"/>
</dbReference>
<dbReference type="SUPFAM" id="SSF51338">
    <property type="entry name" value="Composite domain of metallo-dependent hydrolases"/>
    <property type="match status" value="1"/>
</dbReference>
<dbReference type="GO" id="GO:0019239">
    <property type="term" value="F:deaminase activity"/>
    <property type="evidence" value="ECO:0007669"/>
    <property type="project" value="UniProtKB-ARBA"/>
</dbReference>
<dbReference type="EMBL" id="CP015866">
    <property type="protein sequence ID" value="ANJ06957.1"/>
    <property type="molecule type" value="Genomic_DNA"/>
</dbReference>
<dbReference type="KEGG" id="spav:Spa2297_08035"/>
<dbReference type="GeneID" id="91304833"/>
<keyword evidence="2 4" id="KW-0378">Hydrolase</keyword>
<dbReference type="CDD" id="cd01298">
    <property type="entry name" value="ATZ_TRZ_like"/>
    <property type="match status" value="1"/>
</dbReference>
<dbReference type="PANTHER" id="PTHR43794">
    <property type="entry name" value="AMINOHYDROLASE SSNA-RELATED"/>
    <property type="match status" value="1"/>
</dbReference>
<dbReference type="PANTHER" id="PTHR43794:SF11">
    <property type="entry name" value="AMIDOHYDROLASE-RELATED DOMAIN-CONTAINING PROTEIN"/>
    <property type="match status" value="1"/>
</dbReference>
<keyword evidence="1" id="KW-0479">Metal-binding</keyword>
<proteinExistence type="predicted"/>
<evidence type="ECO:0000256" key="3">
    <source>
        <dbReference type="ARBA" id="ARBA00022833"/>
    </source>
</evidence>
<reference evidence="4 5" key="1">
    <citation type="submission" date="2016-05" db="EMBL/GenBank/DDBJ databases">
        <title>Non-Contiguous Finished Genome Sequence of Streptomyces parvulus 2297 Integrated Site-Specifically with Actinophage R4.</title>
        <authorList>
            <person name="Nishizawa T."/>
            <person name="Miura T."/>
            <person name="Harada C."/>
            <person name="Guo Y."/>
            <person name="Narisawa K."/>
            <person name="Ohta H."/>
            <person name="Takahashi H."/>
            <person name="Shirai M."/>
        </authorList>
    </citation>
    <scope>NUCLEOTIDE SEQUENCE [LARGE SCALE GENOMIC DNA]</scope>
    <source>
        <strain evidence="4 5">2297</strain>
    </source>
</reference>
<dbReference type="RefSeq" id="WP_064727342.1">
    <property type="nucleotide sequence ID" value="NZ_BMRX01000014.1"/>
</dbReference>
<gene>
    <name evidence="4" type="ORF">Spa2297_08035</name>
</gene>
<dbReference type="AlphaFoldDB" id="A0A191UWA1"/>
<accession>A0A191UWA1</accession>
<dbReference type="Gene3D" id="2.30.40.10">
    <property type="entry name" value="Urease, subunit C, domain 1"/>
    <property type="match status" value="1"/>
</dbReference>
<keyword evidence="3" id="KW-0862">Zinc</keyword>
<evidence type="ECO:0000256" key="2">
    <source>
        <dbReference type="ARBA" id="ARBA00022801"/>
    </source>
</evidence>
<evidence type="ECO:0000256" key="1">
    <source>
        <dbReference type="ARBA" id="ARBA00022723"/>
    </source>
</evidence>
<name>A0A191UWA1_9ACTN</name>
<dbReference type="InterPro" id="IPR050287">
    <property type="entry name" value="MTA/SAH_deaminase"/>
</dbReference>
<dbReference type="GO" id="GO:0046872">
    <property type="term" value="F:metal ion binding"/>
    <property type="evidence" value="ECO:0007669"/>
    <property type="project" value="UniProtKB-KW"/>
</dbReference>
<evidence type="ECO:0000313" key="5">
    <source>
        <dbReference type="Proteomes" id="UP000078468"/>
    </source>
</evidence>